<evidence type="ECO:0000256" key="1">
    <source>
        <dbReference type="SAM" id="MobiDB-lite"/>
    </source>
</evidence>
<dbReference type="KEGG" id="scm:SCHCO_02572133"/>
<dbReference type="HOGENOM" id="CLU_883270_0_0_1"/>
<keyword evidence="3" id="KW-1185">Reference proteome</keyword>
<gene>
    <name evidence="2" type="ORF">SCHCODRAFT_107938</name>
</gene>
<dbReference type="Proteomes" id="UP000007431">
    <property type="component" value="Unassembled WGS sequence"/>
</dbReference>
<protein>
    <recommendedName>
        <fullName evidence="4">Protein kinase domain-containing protein</fullName>
    </recommendedName>
</protein>
<dbReference type="VEuPathDB" id="FungiDB:SCHCODRAFT_02572133"/>
<dbReference type="OrthoDB" id="2523749at2759"/>
<evidence type="ECO:0000313" key="2">
    <source>
        <dbReference type="EMBL" id="EFI98364.1"/>
    </source>
</evidence>
<evidence type="ECO:0008006" key="4">
    <source>
        <dbReference type="Google" id="ProtNLM"/>
    </source>
</evidence>
<organism evidence="3">
    <name type="scientific">Schizophyllum commune (strain H4-8 / FGSC 9210)</name>
    <name type="common">Split gill fungus</name>
    <dbReference type="NCBI Taxonomy" id="578458"/>
    <lineage>
        <taxon>Eukaryota</taxon>
        <taxon>Fungi</taxon>
        <taxon>Dikarya</taxon>
        <taxon>Basidiomycota</taxon>
        <taxon>Agaricomycotina</taxon>
        <taxon>Agaricomycetes</taxon>
        <taxon>Agaricomycetidae</taxon>
        <taxon>Agaricales</taxon>
        <taxon>Schizophyllaceae</taxon>
        <taxon>Schizophyllum</taxon>
    </lineage>
</organism>
<evidence type="ECO:0000313" key="3">
    <source>
        <dbReference type="Proteomes" id="UP000007431"/>
    </source>
</evidence>
<dbReference type="AlphaFoldDB" id="D8Q0J6"/>
<sequence length="340" mass="38929">MAAPSTPADHISVMLPGAKSFTHLHPITYSARVGSNVDSTSFVSIPPEKRFLCATKVRVHGQDLPFDRLKTWSLNWSTRSAVVLNVAAVPSNYTPVPDESLPVPASHPPVRREDLRPCFAIKLANHVHDSGPYGQGDLWYEILEREALFYQRRLRQLQGVAVPTHYGMWTGTAPWGGTIACSIMEWCGEQYMEDANDRRLYSIERSLKVVNAVRALHLIGYLHGGFFVEEQHRLFQHFLYDEVREKAFIIDFRRRARHDCDLAFELREYKTYIPGYLFGCGELYTMAKALGLIRRRDSEDQIEDKVVIDALRRFEEDDDYPKSGYLSEYSDTDSDPYASD</sequence>
<feature type="region of interest" description="Disordered" evidence="1">
    <location>
        <begin position="318"/>
        <end position="340"/>
    </location>
</feature>
<dbReference type="InParanoid" id="D8Q0J6"/>
<proteinExistence type="predicted"/>
<dbReference type="GeneID" id="9595530"/>
<dbReference type="RefSeq" id="XP_003033267.1">
    <property type="nucleotide sequence ID" value="XM_003033221.1"/>
</dbReference>
<reference evidence="2 3" key="1">
    <citation type="journal article" date="2010" name="Nat. Biotechnol.">
        <title>Genome sequence of the model mushroom Schizophyllum commune.</title>
        <authorList>
            <person name="Ohm R.A."/>
            <person name="de Jong J.F."/>
            <person name="Lugones L.G."/>
            <person name="Aerts A."/>
            <person name="Kothe E."/>
            <person name="Stajich J.E."/>
            <person name="de Vries R.P."/>
            <person name="Record E."/>
            <person name="Levasseur A."/>
            <person name="Baker S.E."/>
            <person name="Bartholomew K.A."/>
            <person name="Coutinho P.M."/>
            <person name="Erdmann S."/>
            <person name="Fowler T.J."/>
            <person name="Gathman A.C."/>
            <person name="Lombard V."/>
            <person name="Henrissat B."/>
            <person name="Knabe N."/>
            <person name="Kuees U."/>
            <person name="Lilly W.W."/>
            <person name="Lindquist E."/>
            <person name="Lucas S."/>
            <person name="Magnuson J.K."/>
            <person name="Piumi F."/>
            <person name="Raudaskoski M."/>
            <person name="Salamov A."/>
            <person name="Schmutz J."/>
            <person name="Schwarze F.W.M.R."/>
            <person name="vanKuyk P.A."/>
            <person name="Horton J.S."/>
            <person name="Grigoriev I.V."/>
            <person name="Woesten H.A.B."/>
        </authorList>
    </citation>
    <scope>NUCLEOTIDE SEQUENCE [LARGE SCALE GENOMIC DNA]</scope>
    <source>
        <strain evidence="3">H4-8 / FGSC 9210</strain>
    </source>
</reference>
<name>D8Q0J6_SCHCM</name>
<accession>D8Q0J6</accession>
<feature type="non-terminal residue" evidence="2">
    <location>
        <position position="340"/>
    </location>
</feature>
<dbReference type="EMBL" id="GL377305">
    <property type="protein sequence ID" value="EFI98364.1"/>
    <property type="molecule type" value="Genomic_DNA"/>
</dbReference>